<dbReference type="Pfam" id="PF00072">
    <property type="entry name" value="Response_reg"/>
    <property type="match status" value="1"/>
</dbReference>
<keyword evidence="7 9" id="KW-0010">Activator</keyword>
<reference evidence="12 13" key="1">
    <citation type="submission" date="2017-02" db="EMBL/GenBank/DDBJ databases">
        <authorList>
            <person name="Peterson S.W."/>
        </authorList>
    </citation>
    <scope>NUCLEOTIDE SEQUENCE [LARGE SCALE GENOMIC DNA]</scope>
    <source>
        <strain evidence="12 13">VKM Ac-2059</strain>
    </source>
</reference>
<evidence type="ECO:0000256" key="4">
    <source>
        <dbReference type="ARBA" id="ARBA00023012"/>
    </source>
</evidence>
<dbReference type="Gene3D" id="1.10.10.10">
    <property type="entry name" value="Winged helix-like DNA-binding domain superfamily/Winged helix DNA-binding domain"/>
    <property type="match status" value="1"/>
</dbReference>
<dbReference type="PROSITE" id="PS50110">
    <property type="entry name" value="RESPONSE_REGULATORY"/>
    <property type="match status" value="1"/>
</dbReference>
<comment type="subcellular location">
    <subcellularLocation>
        <location evidence="1 9">Cytoplasm</location>
    </subcellularLocation>
</comment>
<dbReference type="PIRSF" id="PIRSF006171">
    <property type="entry name" value="RR_citrat_malat"/>
    <property type="match status" value="1"/>
</dbReference>
<dbReference type="SMART" id="SM00448">
    <property type="entry name" value="REC"/>
    <property type="match status" value="1"/>
</dbReference>
<feature type="domain" description="Response regulatory" evidence="11">
    <location>
        <begin position="9"/>
        <end position="120"/>
    </location>
</feature>
<keyword evidence="13" id="KW-1185">Reference proteome</keyword>
<accession>A0A1T5KXQ6</accession>
<keyword evidence="8 9" id="KW-0804">Transcription</keyword>
<dbReference type="InterPro" id="IPR005471">
    <property type="entry name" value="Tscrpt_reg_IclR_N"/>
</dbReference>
<evidence type="ECO:0000256" key="10">
    <source>
        <dbReference type="PROSITE-ProRule" id="PRU00169"/>
    </source>
</evidence>
<keyword evidence="4 9" id="KW-0902">Two-component regulatory system</keyword>
<evidence type="ECO:0000313" key="13">
    <source>
        <dbReference type="Proteomes" id="UP000190857"/>
    </source>
</evidence>
<dbReference type="GO" id="GO:0005737">
    <property type="term" value="C:cytoplasm"/>
    <property type="evidence" value="ECO:0007669"/>
    <property type="project" value="UniProtKB-SubCell"/>
</dbReference>
<dbReference type="RefSeq" id="WP_079728627.1">
    <property type="nucleotide sequence ID" value="NZ_FUZP01000003.1"/>
</dbReference>
<evidence type="ECO:0000256" key="6">
    <source>
        <dbReference type="ARBA" id="ARBA00023125"/>
    </source>
</evidence>
<dbReference type="PANTHER" id="PTHR45526:SF1">
    <property type="entry name" value="TRANSCRIPTIONAL REGULATORY PROTEIN DCUR-RELATED"/>
    <property type="match status" value="1"/>
</dbReference>
<evidence type="ECO:0000256" key="5">
    <source>
        <dbReference type="ARBA" id="ARBA00023015"/>
    </source>
</evidence>
<dbReference type="Gene3D" id="3.40.50.2300">
    <property type="match status" value="1"/>
</dbReference>
<sequence>MSAASDDLVVLVVDDDFRVARLHAEYAARVPGVRVLEPVGTAAAARRAIAQHRPGLVLLDAYLPDESGLDLLRDIDADVFLLSAASDADTVRTALRRGALCYLIKPFAADALTDRIAAFQRFANVVPADPARTLDQEAIERGLRIVHSGDSPGGSRSRSATEQAVLDAVERADAELSAVDVAERVGVSRATAQRYLSGLAADGSIRVQLNYGSTGRPEHRYLPRG</sequence>
<evidence type="ECO:0000256" key="2">
    <source>
        <dbReference type="ARBA" id="ARBA00022490"/>
    </source>
</evidence>
<feature type="modified residue" description="4-aspartylphosphate" evidence="10">
    <location>
        <position position="60"/>
    </location>
</feature>
<keyword evidence="6 9" id="KW-0238">DNA-binding</keyword>
<dbReference type="InterPro" id="IPR024187">
    <property type="entry name" value="Sig_transdc_resp-reg_cit/mal"/>
</dbReference>
<dbReference type="SUPFAM" id="SSF52172">
    <property type="entry name" value="CheY-like"/>
    <property type="match status" value="1"/>
</dbReference>
<dbReference type="InterPro" id="IPR036388">
    <property type="entry name" value="WH-like_DNA-bd_sf"/>
</dbReference>
<evidence type="ECO:0000256" key="7">
    <source>
        <dbReference type="ARBA" id="ARBA00023159"/>
    </source>
</evidence>
<keyword evidence="5 9" id="KW-0805">Transcription regulation</keyword>
<evidence type="ECO:0000256" key="9">
    <source>
        <dbReference type="PIRNR" id="PIRNR006171"/>
    </source>
</evidence>
<dbReference type="InterPro" id="IPR051271">
    <property type="entry name" value="2C-system_Tx_regulators"/>
</dbReference>
<dbReference type="PANTHER" id="PTHR45526">
    <property type="entry name" value="TRANSCRIPTIONAL REGULATORY PROTEIN DPIA"/>
    <property type="match status" value="1"/>
</dbReference>
<protein>
    <recommendedName>
        <fullName evidence="9">Transcriptional regulatory protein</fullName>
    </recommendedName>
</protein>
<dbReference type="OrthoDB" id="7187989at2"/>
<dbReference type="InterPro" id="IPR001789">
    <property type="entry name" value="Sig_transdc_resp-reg_receiver"/>
</dbReference>
<name>A0A1T5KXQ6_9MICO</name>
<gene>
    <name evidence="12" type="ORF">SAMN06309945_2597</name>
</gene>
<dbReference type="AlphaFoldDB" id="A0A1T5KXQ6"/>
<evidence type="ECO:0000313" key="12">
    <source>
        <dbReference type="EMBL" id="SKC68169.1"/>
    </source>
</evidence>
<dbReference type="GO" id="GO:0003677">
    <property type="term" value="F:DNA binding"/>
    <property type="evidence" value="ECO:0007669"/>
    <property type="project" value="UniProtKB-KW"/>
</dbReference>
<organism evidence="12 13">
    <name type="scientific">Okibacterium fritillariae</name>
    <dbReference type="NCBI Taxonomy" id="123320"/>
    <lineage>
        <taxon>Bacteria</taxon>
        <taxon>Bacillati</taxon>
        <taxon>Actinomycetota</taxon>
        <taxon>Actinomycetes</taxon>
        <taxon>Micrococcales</taxon>
        <taxon>Microbacteriaceae</taxon>
        <taxon>Okibacterium</taxon>
    </lineage>
</organism>
<dbReference type="Pfam" id="PF09339">
    <property type="entry name" value="HTH_IclR"/>
    <property type="match status" value="1"/>
</dbReference>
<proteinExistence type="predicted"/>
<dbReference type="GO" id="GO:0003700">
    <property type="term" value="F:DNA-binding transcription factor activity"/>
    <property type="evidence" value="ECO:0007669"/>
    <property type="project" value="InterPro"/>
</dbReference>
<evidence type="ECO:0000259" key="11">
    <source>
        <dbReference type="PROSITE" id="PS50110"/>
    </source>
</evidence>
<evidence type="ECO:0000256" key="3">
    <source>
        <dbReference type="ARBA" id="ARBA00022553"/>
    </source>
</evidence>
<dbReference type="STRING" id="123320.SAMN06309945_2597"/>
<keyword evidence="2 9" id="KW-0963">Cytoplasm</keyword>
<evidence type="ECO:0000256" key="8">
    <source>
        <dbReference type="ARBA" id="ARBA00023163"/>
    </source>
</evidence>
<keyword evidence="3 10" id="KW-0597">Phosphoprotein</keyword>
<evidence type="ECO:0000256" key="1">
    <source>
        <dbReference type="ARBA" id="ARBA00004496"/>
    </source>
</evidence>
<dbReference type="Proteomes" id="UP000190857">
    <property type="component" value="Unassembled WGS sequence"/>
</dbReference>
<dbReference type="InterPro" id="IPR011006">
    <property type="entry name" value="CheY-like_superfamily"/>
</dbReference>
<dbReference type="EMBL" id="FUZP01000003">
    <property type="protein sequence ID" value="SKC68169.1"/>
    <property type="molecule type" value="Genomic_DNA"/>
</dbReference>
<dbReference type="GO" id="GO:0000156">
    <property type="term" value="F:phosphorelay response regulator activity"/>
    <property type="evidence" value="ECO:0007669"/>
    <property type="project" value="TreeGrafter"/>
</dbReference>